<dbReference type="EMBL" id="FNCG01000011">
    <property type="protein sequence ID" value="SDH68056.1"/>
    <property type="molecule type" value="Genomic_DNA"/>
</dbReference>
<dbReference type="CDD" id="cd12956">
    <property type="entry name" value="CBM_SusE-F_like"/>
    <property type="match status" value="1"/>
</dbReference>
<dbReference type="AlphaFoldDB" id="A0A1G8EDT9"/>
<proteinExistence type="predicted"/>
<dbReference type="Pfam" id="PF14292">
    <property type="entry name" value="SusE"/>
    <property type="match status" value="1"/>
</dbReference>
<gene>
    <name evidence="3" type="ORF">SAMN05192573_111196</name>
</gene>
<evidence type="ECO:0000259" key="2">
    <source>
        <dbReference type="Pfam" id="PF22058"/>
    </source>
</evidence>
<dbReference type="Pfam" id="PF22058">
    <property type="entry name" value="X25_BaPul_like"/>
    <property type="match status" value="1"/>
</dbReference>
<evidence type="ECO:0000313" key="4">
    <source>
        <dbReference type="Proteomes" id="UP000199705"/>
    </source>
</evidence>
<evidence type="ECO:0000313" key="3">
    <source>
        <dbReference type="EMBL" id="SDH68056.1"/>
    </source>
</evidence>
<organism evidence="3 4">
    <name type="scientific">Mucilaginibacter gossypii</name>
    <dbReference type="NCBI Taxonomy" id="551996"/>
    <lineage>
        <taxon>Bacteria</taxon>
        <taxon>Pseudomonadati</taxon>
        <taxon>Bacteroidota</taxon>
        <taxon>Sphingobacteriia</taxon>
        <taxon>Sphingobacteriales</taxon>
        <taxon>Sphingobacteriaceae</taxon>
        <taxon>Mucilaginibacter</taxon>
    </lineage>
</organism>
<dbReference type="Gene3D" id="2.60.40.3620">
    <property type="match status" value="2"/>
</dbReference>
<dbReference type="Proteomes" id="UP000199705">
    <property type="component" value="Unassembled WGS sequence"/>
</dbReference>
<dbReference type="STRING" id="551996.SAMN05192573_111196"/>
<name>A0A1G8EDT9_9SPHI</name>
<dbReference type="InterPro" id="IPR025970">
    <property type="entry name" value="SusE"/>
</dbReference>
<feature type="domain" description="SusE outer membrane protein" evidence="1">
    <location>
        <begin position="39"/>
        <end position="144"/>
    </location>
</feature>
<keyword evidence="4" id="KW-1185">Reference proteome</keyword>
<reference evidence="4" key="1">
    <citation type="submission" date="2016-10" db="EMBL/GenBank/DDBJ databases">
        <authorList>
            <person name="Varghese N."/>
            <person name="Submissions S."/>
        </authorList>
    </citation>
    <scope>NUCLEOTIDE SEQUENCE [LARGE SCALE GENOMIC DNA]</scope>
    <source>
        <strain evidence="4">Gh-67</strain>
    </source>
</reference>
<dbReference type="InterPro" id="IPR054409">
    <property type="entry name" value="X25_BaPul-like"/>
</dbReference>
<dbReference type="CDD" id="cd12967">
    <property type="entry name" value="CBM_SusE-F_like_u1"/>
    <property type="match status" value="1"/>
</dbReference>
<sequence>MFTSISRKTIKPKKDMKKIFTTLLAIGGIALLMLASCKKDEVKVVANVGKVGALTSTTTAPELSKPNANNDAITFSWAATPVTGYNAPITYTIQLDVKGNSFKNAREVSTDKLTQTLKVGVLNDMLTALKLSYDNPSQVEVRIKSSAAPNLAATYSNVITLTVLPYQGTGYIYVPGAYQGWDPKTADSLTSPNNDGVYDGYIGFPAGKLEFKLTPKKVWDVAYGDAGSGKISTTGGNLSVPAAGYYALHAVIDQNDKTKGTFTATPVFWSIIGDATPGGWSTDTDMLYDATTKTWSVTVALIAGKDMKFRFNHSWDLNLGGTPAALTPGGGNYTITTAGTYKIVLDTKANTFTIIKL</sequence>
<evidence type="ECO:0000259" key="1">
    <source>
        <dbReference type="Pfam" id="PF14292"/>
    </source>
</evidence>
<feature type="domain" description="Amylopullulanase X25" evidence="2">
    <location>
        <begin position="176"/>
        <end position="226"/>
    </location>
</feature>
<protein>
    <submittedName>
        <fullName evidence="3">SusE outer membrane protein</fullName>
    </submittedName>
</protein>
<accession>A0A1G8EDT9</accession>